<comment type="subunit">
    <text evidence="4 6">Homodimer.</text>
</comment>
<feature type="binding site" evidence="4">
    <location>
        <position position="100"/>
    </location>
    <ligand>
        <name>pyridoxal 5'-phosphate</name>
        <dbReference type="ChEBI" id="CHEBI:597326"/>
    </ligand>
</feature>
<feature type="binding site" evidence="4">
    <location>
        <position position="199"/>
    </location>
    <ligand>
        <name>pyridoxal 5'-phosphate</name>
        <dbReference type="ChEBI" id="CHEBI:597326"/>
    </ligand>
</feature>
<dbReference type="PANTHER" id="PTHR14084">
    <property type="entry name" value="KYNURENINASE"/>
    <property type="match status" value="1"/>
</dbReference>
<proteinExistence type="inferred from homology"/>
<dbReference type="Gene3D" id="3.40.640.10">
    <property type="entry name" value="Type I PLP-dependent aspartate aminotransferase-like (Major domain)"/>
    <property type="match status" value="1"/>
</dbReference>
<dbReference type="GO" id="GO:0019441">
    <property type="term" value="P:L-tryptophan catabolic process to kynurenine"/>
    <property type="evidence" value="ECO:0007669"/>
    <property type="project" value="TreeGrafter"/>
</dbReference>
<dbReference type="EC" id="3.7.1.3" evidence="4 5"/>
<comment type="similarity">
    <text evidence="4 6">Belongs to the kynureninase family.</text>
</comment>
<dbReference type="PIRSF" id="PIRSF038800">
    <property type="entry name" value="KYNU"/>
    <property type="match status" value="1"/>
</dbReference>
<organism evidence="8 9">
    <name type="scientific">Lipingzhangella halophila</name>
    <dbReference type="NCBI Taxonomy" id="1783352"/>
    <lineage>
        <taxon>Bacteria</taxon>
        <taxon>Bacillati</taxon>
        <taxon>Actinomycetota</taxon>
        <taxon>Actinomycetes</taxon>
        <taxon>Streptosporangiales</taxon>
        <taxon>Nocardiopsidaceae</taxon>
        <taxon>Lipingzhangella</taxon>
    </lineage>
</organism>
<reference evidence="8 9" key="1">
    <citation type="submission" date="2020-08" db="EMBL/GenBank/DDBJ databases">
        <title>Sequencing the genomes of 1000 actinobacteria strains.</title>
        <authorList>
            <person name="Klenk H.-P."/>
        </authorList>
    </citation>
    <scope>NUCLEOTIDE SEQUENCE [LARGE SCALE GENOMIC DNA]</scope>
    <source>
        <strain evidence="8 9">DSM 102030</strain>
    </source>
</reference>
<feature type="binding site" evidence="4">
    <location>
        <position position="224"/>
    </location>
    <ligand>
        <name>pyridoxal 5'-phosphate</name>
        <dbReference type="ChEBI" id="CHEBI:597326"/>
    </ligand>
</feature>
<dbReference type="GO" id="GO:0009435">
    <property type="term" value="P:NAD+ biosynthetic process"/>
    <property type="evidence" value="ECO:0007669"/>
    <property type="project" value="UniProtKB-UniRule"/>
</dbReference>
<feature type="binding site" evidence="4">
    <location>
        <position position="202"/>
    </location>
    <ligand>
        <name>pyridoxal 5'-phosphate</name>
        <dbReference type="ChEBI" id="CHEBI:597326"/>
    </ligand>
</feature>
<evidence type="ECO:0000256" key="2">
    <source>
        <dbReference type="ARBA" id="ARBA00022801"/>
    </source>
</evidence>
<dbReference type="Pfam" id="PF01041">
    <property type="entry name" value="DegT_DnrJ_EryC1"/>
    <property type="match status" value="1"/>
</dbReference>
<comment type="similarity">
    <text evidence="7">Belongs to the DegT/DnrJ/EryC1 family.</text>
</comment>
<dbReference type="AlphaFoldDB" id="A0A7W7RIM1"/>
<dbReference type="HAMAP" id="MF_01970">
    <property type="entry name" value="Kynureninase"/>
    <property type="match status" value="1"/>
</dbReference>
<dbReference type="UniPathway" id="UPA00334">
    <property type="reaction ID" value="UER00455"/>
</dbReference>
<dbReference type="GO" id="GO:0005737">
    <property type="term" value="C:cytoplasm"/>
    <property type="evidence" value="ECO:0007669"/>
    <property type="project" value="UniProtKB-UniRule"/>
</dbReference>
<comment type="function">
    <text evidence="4 6">Catalyzes the cleavage of L-kynurenine (L-Kyn) and L-3-hydroxykynurenine (L-3OHKyn) into anthranilic acid (AA) and 3-hydroxyanthranilic acid (3-OHAA), respectively.</text>
</comment>
<comment type="pathway">
    <text evidence="4 6">Cofactor biosynthesis; NAD(+) biosynthesis; quinolinate from L-kynurenine: step 2/3.</text>
</comment>
<dbReference type="EMBL" id="JACHJT010000001">
    <property type="protein sequence ID" value="MBB4932587.1"/>
    <property type="molecule type" value="Genomic_DNA"/>
</dbReference>
<evidence type="ECO:0000256" key="1">
    <source>
        <dbReference type="ARBA" id="ARBA00022642"/>
    </source>
</evidence>
<dbReference type="Proteomes" id="UP000523007">
    <property type="component" value="Unassembled WGS sequence"/>
</dbReference>
<dbReference type="NCBIfam" id="TIGR01814">
    <property type="entry name" value="kynureninase"/>
    <property type="match status" value="1"/>
</dbReference>
<dbReference type="InterPro" id="IPR015421">
    <property type="entry name" value="PyrdxlP-dep_Trfase_major"/>
</dbReference>
<comment type="catalytic activity">
    <reaction evidence="6">
        <text>3-hydroxy-L-kynurenine + H2O = 3-hydroxyanthranilate + L-alanine + H(+)</text>
        <dbReference type="Rhea" id="RHEA:25143"/>
        <dbReference type="ChEBI" id="CHEBI:15377"/>
        <dbReference type="ChEBI" id="CHEBI:15378"/>
        <dbReference type="ChEBI" id="CHEBI:36559"/>
        <dbReference type="ChEBI" id="CHEBI:57972"/>
        <dbReference type="ChEBI" id="CHEBI:58125"/>
        <dbReference type="EC" id="3.7.1.3"/>
    </reaction>
</comment>
<dbReference type="GO" id="GO:0030429">
    <property type="term" value="F:kynureninase activity"/>
    <property type="evidence" value="ECO:0007669"/>
    <property type="project" value="UniProtKB-UniRule"/>
</dbReference>
<dbReference type="InterPro" id="IPR010111">
    <property type="entry name" value="Kynureninase"/>
</dbReference>
<feature type="modified residue" description="N6-(pyridoxal phosphate)lysine" evidence="4">
    <location>
        <position position="225"/>
    </location>
</feature>
<dbReference type="UniPathway" id="UPA00253">
    <property type="reaction ID" value="UER00329"/>
</dbReference>
<evidence type="ECO:0000256" key="3">
    <source>
        <dbReference type="ARBA" id="ARBA00022898"/>
    </source>
</evidence>
<accession>A0A7W7RIM1</accession>
<sequence>MTSLTREDCAKLDAEDPLAGFRAEFALPDGVVYLDGNSLGALPKATPERVSRVVEREWGADLIASWSAAGWWDQPRTLGARIAPLVGAAPHEVVVGDSTSANLFKTLVAALRLNPDRNVVVGEAGNFPTDLYVTQGAAELMGAAERRVDPDEPALEAALASGDVAVVLLSHVDYRTGTLRDMAGLTRLAHRHGALVLWDLCHSVGALPVELGACGVDFAVGCTYKYLNAGPGAPSFTFAAERHHATARQPIAGWHGHARPFDFSGEYVPAEGASRFLSGSQSLIAAAALEASLDLWSRVDLDRLRAKSLALTDLFATLTADTGLMLMTPRAAERRGSQVSLRHPDGPAGEAIVRALAERGVIGDFRQPDVLRFGFAPLYLRHVDVYDAATALVEVVRSGGWRASRFTAPQEV</sequence>
<dbReference type="InterPro" id="IPR015424">
    <property type="entry name" value="PyrdxlP-dep_Trfase"/>
</dbReference>
<keyword evidence="1 4" id="KW-0662">Pyridine nucleotide biosynthesis</keyword>
<dbReference type="GO" id="GO:0043420">
    <property type="term" value="P:anthranilate metabolic process"/>
    <property type="evidence" value="ECO:0007669"/>
    <property type="project" value="TreeGrafter"/>
</dbReference>
<evidence type="ECO:0000256" key="7">
    <source>
        <dbReference type="RuleBase" id="RU004508"/>
    </source>
</evidence>
<comment type="caution">
    <text evidence="4">Lacks conserved residue(s) required for the propagation of feature annotation.</text>
</comment>
<evidence type="ECO:0000256" key="6">
    <source>
        <dbReference type="PIRNR" id="PIRNR038800"/>
    </source>
</evidence>
<comment type="pathway">
    <text evidence="4 6">Amino-acid degradation; L-kynurenine degradation; L-alanine and anthranilate from L-kynurenine: step 1/1.</text>
</comment>
<keyword evidence="3 4" id="KW-0663">Pyridoxal phosphate</keyword>
<keyword evidence="9" id="KW-1185">Reference proteome</keyword>
<evidence type="ECO:0000313" key="9">
    <source>
        <dbReference type="Proteomes" id="UP000523007"/>
    </source>
</evidence>
<feature type="binding site" evidence="4">
    <location>
        <position position="99"/>
    </location>
    <ligand>
        <name>pyridoxal 5'-phosphate</name>
        <dbReference type="ChEBI" id="CHEBI:597326"/>
    </ligand>
</feature>
<comment type="catalytic activity">
    <reaction evidence="4 6">
        <text>L-kynurenine + H2O = anthranilate + L-alanine + H(+)</text>
        <dbReference type="Rhea" id="RHEA:16813"/>
        <dbReference type="ChEBI" id="CHEBI:15377"/>
        <dbReference type="ChEBI" id="CHEBI:15378"/>
        <dbReference type="ChEBI" id="CHEBI:16567"/>
        <dbReference type="ChEBI" id="CHEBI:57959"/>
        <dbReference type="ChEBI" id="CHEBI:57972"/>
        <dbReference type="EC" id="3.7.1.3"/>
    </reaction>
</comment>
<dbReference type="GO" id="GO:0097053">
    <property type="term" value="P:L-kynurenine catabolic process"/>
    <property type="evidence" value="ECO:0007669"/>
    <property type="project" value="UniProtKB-UniRule"/>
</dbReference>
<dbReference type="Pfam" id="PF22580">
    <property type="entry name" value="KYNU_C"/>
    <property type="match status" value="1"/>
</dbReference>
<name>A0A7W7RIM1_9ACTN</name>
<dbReference type="SUPFAM" id="SSF53383">
    <property type="entry name" value="PLP-dependent transferases"/>
    <property type="match status" value="1"/>
</dbReference>
<comment type="cofactor">
    <cofactor evidence="4 6">
        <name>pyridoxal 5'-phosphate</name>
        <dbReference type="ChEBI" id="CHEBI:597326"/>
    </cofactor>
</comment>
<dbReference type="InterPro" id="IPR015422">
    <property type="entry name" value="PyrdxlP-dep_Trfase_small"/>
</dbReference>
<dbReference type="PANTHER" id="PTHR14084:SF0">
    <property type="entry name" value="KYNURENINASE"/>
    <property type="match status" value="1"/>
</dbReference>
<dbReference type="InterPro" id="IPR000653">
    <property type="entry name" value="DegT/StrS_aminotransferase"/>
</dbReference>
<keyword evidence="2 4" id="KW-0378">Hydrolase</keyword>
<gene>
    <name evidence="4" type="primary">kynU</name>
    <name evidence="8" type="ORF">F4561_003407</name>
</gene>
<evidence type="ECO:0000256" key="5">
    <source>
        <dbReference type="NCBIfam" id="TIGR01814"/>
    </source>
</evidence>
<evidence type="ECO:0000313" key="8">
    <source>
        <dbReference type="EMBL" id="MBB4932587.1"/>
    </source>
</evidence>
<evidence type="ECO:0000256" key="4">
    <source>
        <dbReference type="HAMAP-Rule" id="MF_01970"/>
    </source>
</evidence>
<protein>
    <recommendedName>
        <fullName evidence="4 5">Kynureninase</fullName>
        <ecNumber evidence="4 5">3.7.1.3</ecNumber>
    </recommendedName>
    <alternativeName>
        <fullName evidence="4">L-kynurenine hydrolase</fullName>
    </alternativeName>
</protein>
<dbReference type="GO" id="GO:0030170">
    <property type="term" value="F:pyridoxal phosphate binding"/>
    <property type="evidence" value="ECO:0007669"/>
    <property type="project" value="UniProtKB-UniRule"/>
</dbReference>
<dbReference type="RefSeq" id="WP_184580119.1">
    <property type="nucleotide sequence ID" value="NZ_JACHJT010000001.1"/>
</dbReference>
<comment type="caution">
    <text evidence="8">The sequence shown here is derived from an EMBL/GenBank/DDBJ whole genome shotgun (WGS) entry which is preliminary data.</text>
</comment>
<feature type="binding site" evidence="4">
    <location>
        <begin position="127"/>
        <end position="130"/>
    </location>
    <ligand>
        <name>pyridoxal 5'-phosphate</name>
        <dbReference type="ChEBI" id="CHEBI:597326"/>
    </ligand>
</feature>
<dbReference type="GO" id="GO:0019805">
    <property type="term" value="P:quinolinate biosynthetic process"/>
    <property type="evidence" value="ECO:0007669"/>
    <property type="project" value="UniProtKB-UniRule"/>
</dbReference>
<feature type="binding site" evidence="4">
    <location>
        <position position="254"/>
    </location>
    <ligand>
        <name>pyridoxal 5'-phosphate</name>
        <dbReference type="ChEBI" id="CHEBI:597326"/>
    </ligand>
</feature>
<dbReference type="Gene3D" id="3.90.1150.10">
    <property type="entry name" value="Aspartate Aminotransferase, domain 1"/>
    <property type="match status" value="1"/>
</dbReference>